<comment type="catalytic activity">
    <reaction evidence="5">
        <text>N,N-dimethyl-1,4-phenylenediamine + anthranilate + 2 NAD(+) = 2-(4-dimethylaminophenyl)diazenylbenzoate + 2 NADH + 2 H(+)</text>
        <dbReference type="Rhea" id="RHEA:55872"/>
        <dbReference type="ChEBI" id="CHEBI:15378"/>
        <dbReference type="ChEBI" id="CHEBI:15783"/>
        <dbReference type="ChEBI" id="CHEBI:16567"/>
        <dbReference type="ChEBI" id="CHEBI:57540"/>
        <dbReference type="ChEBI" id="CHEBI:57945"/>
        <dbReference type="ChEBI" id="CHEBI:71579"/>
        <dbReference type="EC" id="1.7.1.17"/>
    </reaction>
    <physiologicalReaction direction="right-to-left" evidence="5">
        <dbReference type="Rhea" id="RHEA:55874"/>
    </physiologicalReaction>
</comment>
<dbReference type="InterPro" id="IPR050104">
    <property type="entry name" value="FMN-dep_NADH:Q_OxRdtase_AzoR1"/>
</dbReference>
<dbReference type="EC" id="1.7.1.17" evidence="6"/>
<evidence type="ECO:0000256" key="5">
    <source>
        <dbReference type="ARBA" id="ARBA00048542"/>
    </source>
</evidence>
<comment type="catalytic activity">
    <reaction evidence="6">
        <text>2 a quinone + NADH + H(+) = 2 a 1,4-benzosemiquinone + NAD(+)</text>
        <dbReference type="Rhea" id="RHEA:65952"/>
        <dbReference type="ChEBI" id="CHEBI:15378"/>
        <dbReference type="ChEBI" id="CHEBI:57540"/>
        <dbReference type="ChEBI" id="CHEBI:57945"/>
        <dbReference type="ChEBI" id="CHEBI:132124"/>
        <dbReference type="ChEBI" id="CHEBI:134225"/>
    </reaction>
</comment>
<keyword evidence="3 6" id="KW-0560">Oxidoreductase</keyword>
<dbReference type="InterPro" id="IPR029039">
    <property type="entry name" value="Flavoprotein-like_sf"/>
</dbReference>
<dbReference type="EMBL" id="JAHHHD010000040">
    <property type="protein sequence ID" value="MBW4661590.1"/>
    <property type="molecule type" value="Genomic_DNA"/>
</dbReference>
<evidence type="ECO:0000256" key="6">
    <source>
        <dbReference type="HAMAP-Rule" id="MF_01216"/>
    </source>
</evidence>
<dbReference type="GO" id="GO:0016655">
    <property type="term" value="F:oxidoreductase activity, acting on NAD(P)H, quinone or similar compound as acceptor"/>
    <property type="evidence" value="ECO:0007669"/>
    <property type="project" value="InterPro"/>
</dbReference>
<keyword evidence="4 6" id="KW-0520">NAD</keyword>
<dbReference type="Proteomes" id="UP000757435">
    <property type="component" value="Unassembled WGS sequence"/>
</dbReference>
<comment type="similarity">
    <text evidence="6">Belongs to the azoreductase type 1 family.</text>
</comment>
<protein>
    <recommendedName>
        <fullName evidence="6">FMN dependent NADH:quinone oxidoreductase</fullName>
        <ecNumber evidence="6">1.6.5.-</ecNumber>
    </recommendedName>
    <alternativeName>
        <fullName evidence="6">Azo-dye reductase</fullName>
    </alternativeName>
    <alternativeName>
        <fullName evidence="6">FMN-dependent NADH-azo compound oxidoreductase</fullName>
    </alternativeName>
    <alternativeName>
        <fullName evidence="6">FMN-dependent NADH-azoreductase</fullName>
        <ecNumber evidence="6">1.7.1.17</ecNumber>
    </alternativeName>
</protein>
<organism evidence="8 9">
    <name type="scientific">Drouetiella hepatica Uher 2000/2452</name>
    <dbReference type="NCBI Taxonomy" id="904376"/>
    <lineage>
        <taxon>Bacteria</taxon>
        <taxon>Bacillati</taxon>
        <taxon>Cyanobacteriota</taxon>
        <taxon>Cyanophyceae</taxon>
        <taxon>Oculatellales</taxon>
        <taxon>Oculatellaceae</taxon>
        <taxon>Drouetiella</taxon>
    </lineage>
</organism>
<feature type="domain" description="Flavodoxin-like fold" evidence="7">
    <location>
        <begin position="3"/>
        <end position="197"/>
    </location>
</feature>
<comment type="caution">
    <text evidence="6">Lacks conserved residue(s) required for the propagation of feature annotation.</text>
</comment>
<comment type="function">
    <text evidence="6">Also exhibits azoreductase activity. Catalyzes the reductive cleavage of the azo bond in aromatic azo compounds to the corresponding amines.</text>
</comment>
<feature type="binding site" evidence="6">
    <location>
        <position position="10"/>
    </location>
    <ligand>
        <name>FMN</name>
        <dbReference type="ChEBI" id="CHEBI:58210"/>
    </ligand>
</feature>
<name>A0A951QGU1_9CYAN</name>
<keyword evidence="1 6" id="KW-0285">Flavoprotein</keyword>
<sequence length="207" mass="22589">MATLLHIQSSPRGDRSASIAVAKHFIATYQATNGSDRIETLDLWEAALPEFDGDTINAKYAVLNGQEHTPEQVAAWDAVVKIADQFKSADKILLSLPVWNFSIPYKLKHYIDILAQPGLTFSFSPEEGYKGLVIGKPLVVIHARGGAYGPGSGAESYDQQSAYIKQIFGFLGFTDIREILVEPTLSPTKDETVEAAKLFAAKLAAEF</sequence>
<evidence type="ECO:0000256" key="3">
    <source>
        <dbReference type="ARBA" id="ARBA00023002"/>
    </source>
</evidence>
<dbReference type="GO" id="GO:0009055">
    <property type="term" value="F:electron transfer activity"/>
    <property type="evidence" value="ECO:0007669"/>
    <property type="project" value="UniProtKB-UniRule"/>
</dbReference>
<feature type="binding site" evidence="6">
    <location>
        <begin position="16"/>
        <end position="18"/>
    </location>
    <ligand>
        <name>FMN</name>
        <dbReference type="ChEBI" id="CHEBI:58210"/>
    </ligand>
</feature>
<keyword evidence="2 6" id="KW-0288">FMN</keyword>
<dbReference type="PANTHER" id="PTHR43741">
    <property type="entry name" value="FMN-DEPENDENT NADH-AZOREDUCTASE 1"/>
    <property type="match status" value="1"/>
</dbReference>
<evidence type="ECO:0000256" key="1">
    <source>
        <dbReference type="ARBA" id="ARBA00022630"/>
    </source>
</evidence>
<dbReference type="GO" id="GO:0010181">
    <property type="term" value="F:FMN binding"/>
    <property type="evidence" value="ECO:0007669"/>
    <property type="project" value="UniProtKB-UniRule"/>
</dbReference>
<accession>A0A951QGU1</accession>
<dbReference type="HAMAP" id="MF_01216">
    <property type="entry name" value="Azoreductase_type1"/>
    <property type="match status" value="1"/>
</dbReference>
<dbReference type="InterPro" id="IPR023048">
    <property type="entry name" value="NADH:quinone_OxRdtase_FMN_depd"/>
</dbReference>
<gene>
    <name evidence="6" type="primary">azoR</name>
    <name evidence="8" type="ORF">KME15_23215</name>
</gene>
<dbReference type="InterPro" id="IPR003680">
    <property type="entry name" value="Flavodoxin_fold"/>
</dbReference>
<reference evidence="8" key="2">
    <citation type="journal article" date="2022" name="Microbiol. Resour. Announc.">
        <title>Metagenome Sequencing to Explore Phylogenomics of Terrestrial Cyanobacteria.</title>
        <authorList>
            <person name="Ward R.D."/>
            <person name="Stajich J.E."/>
            <person name="Johansen J.R."/>
            <person name="Huntemann M."/>
            <person name="Clum A."/>
            <person name="Foster B."/>
            <person name="Foster B."/>
            <person name="Roux S."/>
            <person name="Palaniappan K."/>
            <person name="Varghese N."/>
            <person name="Mukherjee S."/>
            <person name="Reddy T.B.K."/>
            <person name="Daum C."/>
            <person name="Copeland A."/>
            <person name="Chen I.A."/>
            <person name="Ivanova N.N."/>
            <person name="Kyrpides N.C."/>
            <person name="Shapiro N."/>
            <person name="Eloe-Fadrosh E.A."/>
            <person name="Pietrasiak N."/>
        </authorList>
    </citation>
    <scope>NUCLEOTIDE SEQUENCE</scope>
    <source>
        <strain evidence="8">UHER 2000/2452</strain>
    </source>
</reference>
<reference evidence="8" key="1">
    <citation type="submission" date="2021-05" db="EMBL/GenBank/DDBJ databases">
        <authorList>
            <person name="Pietrasiak N."/>
            <person name="Ward R."/>
            <person name="Stajich J.E."/>
            <person name="Kurbessoian T."/>
        </authorList>
    </citation>
    <scope>NUCLEOTIDE SEQUENCE</scope>
    <source>
        <strain evidence="8">UHER 2000/2452</strain>
    </source>
</reference>
<dbReference type="Gene3D" id="3.40.50.360">
    <property type="match status" value="1"/>
</dbReference>
<dbReference type="EC" id="1.6.5.-" evidence="6"/>
<comment type="function">
    <text evidence="6">Quinone reductase that provides resistance to thiol-specific stress caused by electrophilic quinones.</text>
</comment>
<dbReference type="GO" id="GO:0016652">
    <property type="term" value="F:oxidoreductase activity, acting on NAD(P)H as acceptor"/>
    <property type="evidence" value="ECO:0007669"/>
    <property type="project" value="UniProtKB-UniRule"/>
</dbReference>
<evidence type="ECO:0000313" key="8">
    <source>
        <dbReference type="EMBL" id="MBW4661590.1"/>
    </source>
</evidence>
<proteinExistence type="inferred from homology"/>
<evidence type="ECO:0000313" key="9">
    <source>
        <dbReference type="Proteomes" id="UP000757435"/>
    </source>
</evidence>
<dbReference type="AlphaFoldDB" id="A0A951QGU1"/>
<evidence type="ECO:0000256" key="4">
    <source>
        <dbReference type="ARBA" id="ARBA00023027"/>
    </source>
</evidence>
<comment type="subunit">
    <text evidence="6">Homodimer.</text>
</comment>
<comment type="caution">
    <text evidence="8">The sequence shown here is derived from an EMBL/GenBank/DDBJ whole genome shotgun (WGS) entry which is preliminary data.</text>
</comment>
<evidence type="ECO:0000259" key="7">
    <source>
        <dbReference type="Pfam" id="PF02525"/>
    </source>
</evidence>
<dbReference type="PANTHER" id="PTHR43741:SF4">
    <property type="entry name" value="FMN-DEPENDENT NADH:QUINONE OXIDOREDUCTASE"/>
    <property type="match status" value="1"/>
</dbReference>
<comment type="cofactor">
    <cofactor evidence="6">
        <name>FMN</name>
        <dbReference type="ChEBI" id="CHEBI:58210"/>
    </cofactor>
    <text evidence="6">Binds 1 FMN per subunit.</text>
</comment>
<dbReference type="SUPFAM" id="SSF52218">
    <property type="entry name" value="Flavoproteins"/>
    <property type="match status" value="1"/>
</dbReference>
<dbReference type="Pfam" id="PF02525">
    <property type="entry name" value="Flavodoxin_2"/>
    <property type="match status" value="1"/>
</dbReference>
<evidence type="ECO:0000256" key="2">
    <source>
        <dbReference type="ARBA" id="ARBA00022643"/>
    </source>
</evidence>